<proteinExistence type="predicted"/>
<evidence type="ECO:0000313" key="1">
    <source>
        <dbReference type="EMBL" id="KAI8427320.1"/>
    </source>
</evidence>
<accession>A0ACC0JTE7</accession>
<gene>
    <name evidence="1" type="ORF">MSG28_001900</name>
</gene>
<comment type="caution">
    <text evidence="1">The sequence shown here is derived from an EMBL/GenBank/DDBJ whole genome shotgun (WGS) entry which is preliminary data.</text>
</comment>
<name>A0ACC0JTE7_CHOFU</name>
<organism evidence="1 2">
    <name type="scientific">Choristoneura fumiferana</name>
    <name type="common">Spruce budworm moth</name>
    <name type="synonym">Archips fumiferana</name>
    <dbReference type="NCBI Taxonomy" id="7141"/>
    <lineage>
        <taxon>Eukaryota</taxon>
        <taxon>Metazoa</taxon>
        <taxon>Ecdysozoa</taxon>
        <taxon>Arthropoda</taxon>
        <taxon>Hexapoda</taxon>
        <taxon>Insecta</taxon>
        <taxon>Pterygota</taxon>
        <taxon>Neoptera</taxon>
        <taxon>Endopterygota</taxon>
        <taxon>Lepidoptera</taxon>
        <taxon>Glossata</taxon>
        <taxon>Ditrysia</taxon>
        <taxon>Tortricoidea</taxon>
        <taxon>Tortricidae</taxon>
        <taxon>Tortricinae</taxon>
        <taxon>Choristoneura</taxon>
    </lineage>
</organism>
<keyword evidence="2" id="KW-1185">Reference proteome</keyword>
<dbReference type="EMBL" id="CM046103">
    <property type="protein sequence ID" value="KAI8427320.1"/>
    <property type="molecule type" value="Genomic_DNA"/>
</dbReference>
<evidence type="ECO:0000313" key="2">
    <source>
        <dbReference type="Proteomes" id="UP001064048"/>
    </source>
</evidence>
<reference evidence="1 2" key="1">
    <citation type="journal article" date="2022" name="Genome Biol. Evol.">
        <title>The Spruce Budworm Genome: Reconstructing the Evolutionary History of Antifreeze Proteins.</title>
        <authorList>
            <person name="Beliveau C."/>
            <person name="Gagne P."/>
            <person name="Picq S."/>
            <person name="Vernygora O."/>
            <person name="Keeling C.I."/>
            <person name="Pinkney K."/>
            <person name="Doucet D."/>
            <person name="Wen F."/>
            <person name="Johnston J.S."/>
            <person name="Maaroufi H."/>
            <person name="Boyle B."/>
            <person name="Laroche J."/>
            <person name="Dewar K."/>
            <person name="Juretic N."/>
            <person name="Blackburn G."/>
            <person name="Nisole A."/>
            <person name="Brunet B."/>
            <person name="Brandao M."/>
            <person name="Lumley L."/>
            <person name="Duan J."/>
            <person name="Quan G."/>
            <person name="Lucarotti C.J."/>
            <person name="Roe A.D."/>
            <person name="Sperling F.A.H."/>
            <person name="Levesque R.C."/>
            <person name="Cusson M."/>
        </authorList>
    </citation>
    <scope>NUCLEOTIDE SEQUENCE [LARGE SCALE GENOMIC DNA]</scope>
    <source>
        <strain evidence="1">Glfc:IPQL:Cfum</strain>
    </source>
</reference>
<protein>
    <submittedName>
        <fullName evidence="1">Uncharacterized protein</fullName>
    </submittedName>
</protein>
<dbReference type="Proteomes" id="UP001064048">
    <property type="component" value="Chromosome 3"/>
</dbReference>
<sequence length="294" mass="31585">MAPLARSLLALVVVALLQVACAHAPVKVLGPIGYDKPGEWGGGARRHCGSHMFGKRSLRHDMQYDLAPILLNKRVNDVIIHDPHRQKDIIGTIIVGEEISVCTAPGVRAKVTLTSNSFDNVRVVSNQKFGSTLMTISSACTGGDHKPEDEALAGLPPGGLTTSFRCFYDAELGNDNIGGFQVFEVGEGRRSDLSYGLPRIHLTKPDNKVHIIDHRAALLAAPPSPSRSMCLSHVCVWASARSTISKVKIEGELSVGLQQDGATTCLRSRDRGGCGKHKTGLSGEPYVQQWTSFG</sequence>